<gene>
    <name evidence="2" type="ORF">HMN09_00153900</name>
</gene>
<feature type="compositionally biased region" description="Polar residues" evidence="1">
    <location>
        <begin position="14"/>
        <end position="25"/>
    </location>
</feature>
<organism evidence="2 3">
    <name type="scientific">Mycena chlorophos</name>
    <name type="common">Agaric fungus</name>
    <name type="synonym">Agaricus chlorophos</name>
    <dbReference type="NCBI Taxonomy" id="658473"/>
    <lineage>
        <taxon>Eukaryota</taxon>
        <taxon>Fungi</taxon>
        <taxon>Dikarya</taxon>
        <taxon>Basidiomycota</taxon>
        <taxon>Agaricomycotina</taxon>
        <taxon>Agaricomycetes</taxon>
        <taxon>Agaricomycetidae</taxon>
        <taxon>Agaricales</taxon>
        <taxon>Marasmiineae</taxon>
        <taxon>Mycenaceae</taxon>
        <taxon>Mycena</taxon>
    </lineage>
</organism>
<keyword evidence="3" id="KW-1185">Reference proteome</keyword>
<comment type="caution">
    <text evidence="2">The sequence shown here is derived from an EMBL/GenBank/DDBJ whole genome shotgun (WGS) entry which is preliminary data.</text>
</comment>
<reference evidence="2" key="1">
    <citation type="submission" date="2020-05" db="EMBL/GenBank/DDBJ databases">
        <title>Mycena genomes resolve the evolution of fungal bioluminescence.</title>
        <authorList>
            <person name="Tsai I.J."/>
        </authorList>
    </citation>
    <scope>NUCLEOTIDE SEQUENCE</scope>
    <source>
        <strain evidence="2">110903Hualien_Pintung</strain>
    </source>
</reference>
<dbReference type="Proteomes" id="UP000613580">
    <property type="component" value="Unassembled WGS sequence"/>
</dbReference>
<proteinExistence type="predicted"/>
<evidence type="ECO:0000256" key="1">
    <source>
        <dbReference type="SAM" id="MobiDB-lite"/>
    </source>
</evidence>
<feature type="region of interest" description="Disordered" evidence="1">
    <location>
        <begin position="95"/>
        <end position="166"/>
    </location>
</feature>
<feature type="compositionally biased region" description="Pro residues" evidence="1">
    <location>
        <begin position="104"/>
        <end position="114"/>
    </location>
</feature>
<feature type="region of interest" description="Disordered" evidence="1">
    <location>
        <begin position="47"/>
        <end position="67"/>
    </location>
</feature>
<dbReference type="EMBL" id="JACAZE010000002">
    <property type="protein sequence ID" value="KAF7320687.1"/>
    <property type="molecule type" value="Genomic_DNA"/>
</dbReference>
<evidence type="ECO:0000313" key="2">
    <source>
        <dbReference type="EMBL" id="KAF7320687.1"/>
    </source>
</evidence>
<feature type="region of interest" description="Disordered" evidence="1">
    <location>
        <begin position="1"/>
        <end position="25"/>
    </location>
</feature>
<accession>A0A8H6WKF1</accession>
<evidence type="ECO:0000313" key="3">
    <source>
        <dbReference type="Proteomes" id="UP000613580"/>
    </source>
</evidence>
<sequence>MADNTHVQRHARSYSMSAAYSDSRSTSFRALPPIPVLQQLLPPNFDEELDVLSPDPEHGTTPITFAALPSSPLTPAVGPGDAEIPNILTRGIRLSASQSRLSPQAPPRAPPPTPASTRPPVDIGTTTATRRSSRRASTLAVPESVRERLRSSTPREPPALPLPPVPIRAVLHGAGAALARAMPSLTARE</sequence>
<feature type="compositionally biased region" description="Pro residues" evidence="1">
    <location>
        <begin position="155"/>
        <end position="166"/>
    </location>
</feature>
<protein>
    <submittedName>
        <fullName evidence="2">Uncharacterized protein</fullName>
    </submittedName>
</protein>
<feature type="compositionally biased region" description="Low complexity" evidence="1">
    <location>
        <begin position="115"/>
        <end position="138"/>
    </location>
</feature>
<dbReference type="AlphaFoldDB" id="A0A8H6WKF1"/>
<name>A0A8H6WKF1_MYCCL</name>